<dbReference type="AlphaFoldDB" id="A0AAE8L9G8"/>
<evidence type="ECO:0000313" key="2">
    <source>
        <dbReference type="EMBL" id="APT33500.1"/>
    </source>
</evidence>
<protein>
    <submittedName>
        <fullName evidence="3">Peptidase family S41</fullName>
    </submittedName>
</protein>
<reference evidence="2 4" key="1">
    <citation type="submission" date="2016-04" db="EMBL/GenBank/DDBJ databases">
        <title>Complete genome sequencing and analysis of CBMB27, Methylobacterium phyllosphaerae isolated from leaf tissues of rice (Oryza sativa L.).</title>
        <authorList>
            <person name="Lee Y."/>
            <person name="Hwangbo K."/>
            <person name="Chung H."/>
            <person name="Yoo J."/>
            <person name="Kim K.Y."/>
            <person name="Sa T.M."/>
            <person name="Um Y."/>
            <person name="Madhaiyan M."/>
        </authorList>
    </citation>
    <scope>NUCLEOTIDE SEQUENCE [LARGE SCALE GENOMIC DNA]</scope>
    <source>
        <strain evidence="2 4">CBMB27</strain>
    </source>
</reference>
<dbReference type="GO" id="GO:0008236">
    <property type="term" value="F:serine-type peptidase activity"/>
    <property type="evidence" value="ECO:0007669"/>
    <property type="project" value="InterPro"/>
</dbReference>
<evidence type="ECO:0000313" key="5">
    <source>
        <dbReference type="Proteomes" id="UP000199140"/>
    </source>
</evidence>
<gene>
    <name evidence="2" type="ORF">MCBMB27_04209</name>
    <name evidence="3" type="ORF">SAMN05192567_13912</name>
</gene>
<sequence>MPQVPREPKYDGGGRLQDLVAAADDSVKAALSTGKGISEFLSTIDKLSKSDMEAIVDEAITLLESFYVHLPLKRAMHAVDPLQRLRLLRRHLSQVASELAFHHEMTDIFTSLRDLHTNYILPSHFARIVAFLPFRVEACIENGRRTYIVSKTTSGFSHPNFVSGVEIEHWNGIPIERAVDIAASYHAGSNPEARHARGVAGLTKRAMNIAPPPDEEWVTVGYKSLGGQSLETRIDWTISDLPAEIQAGTPEMSVEAAAAFGLDLEGDTFQRVNKMLFAQEIVAAKRNINSAQAVIAASGGTLQSAAALTGTESTMPDVFSARVVEVDGRKYSYVRIFTFNVGADEPFVNEFRRLIELPEMPDDGLIIDVRGNGGGLIWAGERLLQLLTPKTVEPSRFQFIYTPSCLELCKSVKAFKDWAPSLQRALETGAAFSTAFPITAPERCNDIGQGYYGPTVLITDARCYSTTDIFTAGFRDHQVGTILGVDGNTGAGGANVWTVDIINQFFVNAGLPSPLGVLPKGANFRVAVRRTLRVGPEAGTELEDLGVPPDERHDVTRTDVLNDNVDLIAHAARLLAGKRAYRFRVTQSRVDGKIQLDLVTMGVEYVDVFVNGRPQASLDVVGDSVRSTTSAPPGAKIELRGYAVGQLVCSRRLTAQP</sequence>
<feature type="domain" description="Tail specific protease" evidence="1">
    <location>
        <begin position="331"/>
        <end position="494"/>
    </location>
</feature>
<dbReference type="InterPro" id="IPR029045">
    <property type="entry name" value="ClpP/crotonase-like_dom_sf"/>
</dbReference>
<dbReference type="Proteomes" id="UP000199140">
    <property type="component" value="Unassembled WGS sequence"/>
</dbReference>
<organism evidence="3 5">
    <name type="scientific">Methylobacterium phyllosphaerae</name>
    <dbReference type="NCBI Taxonomy" id="418223"/>
    <lineage>
        <taxon>Bacteria</taxon>
        <taxon>Pseudomonadati</taxon>
        <taxon>Pseudomonadota</taxon>
        <taxon>Alphaproteobacteria</taxon>
        <taxon>Hyphomicrobiales</taxon>
        <taxon>Methylobacteriaceae</taxon>
        <taxon>Methylobacterium</taxon>
    </lineage>
</organism>
<dbReference type="PANTHER" id="PTHR32060:SF22">
    <property type="entry name" value="CARBOXYL-TERMINAL-PROCESSING PEPTIDASE 3, CHLOROPLASTIC"/>
    <property type="match status" value="1"/>
</dbReference>
<proteinExistence type="predicted"/>
<dbReference type="Pfam" id="PF03572">
    <property type="entry name" value="Peptidase_S41"/>
    <property type="match status" value="1"/>
</dbReference>
<dbReference type="RefSeq" id="WP_083683637.1">
    <property type="nucleotide sequence ID" value="NZ_CP015367.1"/>
</dbReference>
<dbReference type="GO" id="GO:0006508">
    <property type="term" value="P:proteolysis"/>
    <property type="evidence" value="ECO:0007669"/>
    <property type="project" value="InterPro"/>
</dbReference>
<dbReference type="Proteomes" id="UP000185487">
    <property type="component" value="Chromosome"/>
</dbReference>
<evidence type="ECO:0000313" key="4">
    <source>
        <dbReference type="Proteomes" id="UP000185487"/>
    </source>
</evidence>
<evidence type="ECO:0000313" key="3">
    <source>
        <dbReference type="EMBL" id="SFH64459.1"/>
    </source>
</evidence>
<dbReference type="EMBL" id="FOPK01000039">
    <property type="protein sequence ID" value="SFH64459.1"/>
    <property type="molecule type" value="Genomic_DNA"/>
</dbReference>
<dbReference type="PANTHER" id="PTHR32060">
    <property type="entry name" value="TAIL-SPECIFIC PROTEASE"/>
    <property type="match status" value="1"/>
</dbReference>
<dbReference type="Gene3D" id="3.90.226.10">
    <property type="entry name" value="2-enoyl-CoA Hydratase, Chain A, domain 1"/>
    <property type="match status" value="1"/>
</dbReference>
<evidence type="ECO:0000259" key="1">
    <source>
        <dbReference type="Pfam" id="PF03572"/>
    </source>
</evidence>
<dbReference type="GO" id="GO:0004175">
    <property type="term" value="F:endopeptidase activity"/>
    <property type="evidence" value="ECO:0007669"/>
    <property type="project" value="TreeGrafter"/>
</dbReference>
<keyword evidence="4" id="KW-1185">Reference proteome</keyword>
<dbReference type="SUPFAM" id="SSF52096">
    <property type="entry name" value="ClpP/crotonase"/>
    <property type="match status" value="1"/>
</dbReference>
<dbReference type="InterPro" id="IPR005151">
    <property type="entry name" value="Tail-specific_protease"/>
</dbReference>
<reference evidence="3 5" key="2">
    <citation type="submission" date="2016-10" db="EMBL/GenBank/DDBJ databases">
        <authorList>
            <person name="Varghese N."/>
            <person name="Submissions S."/>
        </authorList>
    </citation>
    <scope>NUCLEOTIDE SEQUENCE [LARGE SCALE GENOMIC DNA]</scope>
    <source>
        <strain evidence="3 5">CBMB27</strain>
    </source>
</reference>
<dbReference type="EMBL" id="CP015367">
    <property type="protein sequence ID" value="APT33500.1"/>
    <property type="molecule type" value="Genomic_DNA"/>
</dbReference>
<accession>A0AAE8L9G8</accession>
<name>A0AAE8L9G8_9HYPH</name>
<dbReference type="KEGG" id="mphy:MCBMB27_04209"/>